<sequence length="593" mass="65804">MEGPSIVIGIDFGTTYSGIAYCVGGSIDDIQVISKWPGGGNRISVKVPSDISYKGGKPLQWGYQLGPFAEACRGIKLLLEEDQEVKYTPSIESKAMLKKHKVNPQQAVTDYLKQVIKHAKRVLQRQLGVDAAQMNLHFVVTVPAMWSLKAKYMTLEASVGAGADGRNISVVTEPEAAALHALRAVQPNTLAKNDIFIVCDAGGGTVDLISYQIKKLEPLCLAEVTEGTGDVCGSVLLDGRFDALLRERMGEKAYTALSRKSEETAMTFWQERVKPNFMGDHDEDFSQVEHFIPVAGAADDFEALIEDGFFLLTKYVTACLTYQSQALMNYSDDIKDIFDPVIEDIEKLVDQQMSAVRGKGLSAKAIILVGGFGGSEYLFQRLDKMNPGVTILQPPNGLIAVASGAVQSELGRNQIESRIARRHYGTEMSIPYDRAIHSAEDPRKFWDSLEETYKVGEQMRWFITKVSELGLPLAIHNRQLNQSSELSENRPIKMRFSKSVRVKNPEHLIFRSPLLFCNNDNAPDVLNTGVLRLCEVEADLRQIPQTLFERKKNSQGVEYFYVPFTLAVTPTSASLIFELEFNGVSYGSVQSKY</sequence>
<reference evidence="1" key="1">
    <citation type="submission" date="2021-01" db="EMBL/GenBank/DDBJ databases">
        <authorList>
            <consortium name="Aspergillus puulaauensis MK2 genome sequencing consortium"/>
            <person name="Kazuki M."/>
            <person name="Futagami T."/>
        </authorList>
    </citation>
    <scope>NUCLEOTIDE SEQUENCE</scope>
    <source>
        <strain evidence="1">MK2</strain>
    </source>
</reference>
<accession>A0A7R7XVJ2</accession>
<gene>
    <name evidence="1" type="ORF">APUU_70100S</name>
</gene>
<evidence type="ECO:0008006" key="3">
    <source>
        <dbReference type="Google" id="ProtNLM"/>
    </source>
</evidence>
<dbReference type="KEGG" id="apuu:APUU_70100S"/>
<dbReference type="GeneID" id="64978527"/>
<dbReference type="PANTHER" id="PTHR14187">
    <property type="entry name" value="ALPHA KINASE/ELONGATION FACTOR 2 KINASE"/>
    <property type="match status" value="1"/>
</dbReference>
<protein>
    <recommendedName>
        <fullName evidence="3">Actin-like ATPase domain-containing protein</fullName>
    </recommendedName>
</protein>
<dbReference type="PANTHER" id="PTHR14187:SF82">
    <property type="entry name" value="FAMILY CHAPERONE, PUTATIVE (AFU_ORTHOLOGUE AFUA_7G08575)-RELATED"/>
    <property type="match status" value="1"/>
</dbReference>
<dbReference type="AlphaFoldDB" id="A0A7R7XVJ2"/>
<name>A0A7R7XVJ2_9EURO</name>
<dbReference type="OrthoDB" id="2963168at2759"/>
<organism evidence="1 2">
    <name type="scientific">Aspergillus puulaauensis</name>
    <dbReference type="NCBI Taxonomy" id="1220207"/>
    <lineage>
        <taxon>Eukaryota</taxon>
        <taxon>Fungi</taxon>
        <taxon>Dikarya</taxon>
        <taxon>Ascomycota</taxon>
        <taxon>Pezizomycotina</taxon>
        <taxon>Eurotiomycetes</taxon>
        <taxon>Eurotiomycetidae</taxon>
        <taxon>Eurotiales</taxon>
        <taxon>Aspergillaceae</taxon>
        <taxon>Aspergillus</taxon>
    </lineage>
</organism>
<evidence type="ECO:0000313" key="1">
    <source>
        <dbReference type="EMBL" id="BCS28530.1"/>
    </source>
</evidence>
<dbReference type="RefSeq" id="XP_041560716.1">
    <property type="nucleotide sequence ID" value="XM_041694936.1"/>
</dbReference>
<evidence type="ECO:0000313" key="2">
    <source>
        <dbReference type="Proteomes" id="UP000654913"/>
    </source>
</evidence>
<dbReference type="Gene3D" id="3.30.420.40">
    <property type="match status" value="1"/>
</dbReference>
<dbReference type="SUPFAM" id="SSF53067">
    <property type="entry name" value="Actin-like ATPase domain"/>
    <property type="match status" value="2"/>
</dbReference>
<keyword evidence="2" id="KW-1185">Reference proteome</keyword>
<reference evidence="1" key="2">
    <citation type="submission" date="2021-02" db="EMBL/GenBank/DDBJ databases">
        <title>Aspergillus puulaauensis MK2 genome sequence.</title>
        <authorList>
            <person name="Futagami T."/>
            <person name="Mori K."/>
            <person name="Kadooka C."/>
            <person name="Tanaka T."/>
        </authorList>
    </citation>
    <scope>NUCLEOTIDE SEQUENCE</scope>
    <source>
        <strain evidence="1">MK2</strain>
    </source>
</reference>
<dbReference type="InterPro" id="IPR043129">
    <property type="entry name" value="ATPase_NBD"/>
</dbReference>
<proteinExistence type="predicted"/>
<dbReference type="Proteomes" id="UP000654913">
    <property type="component" value="Chromosome 7"/>
</dbReference>
<dbReference type="CDD" id="cd10170">
    <property type="entry name" value="ASKHA_NBD_HSP70"/>
    <property type="match status" value="1"/>
</dbReference>
<dbReference type="EMBL" id="AP024449">
    <property type="protein sequence ID" value="BCS28530.1"/>
    <property type="molecule type" value="Genomic_DNA"/>
</dbReference>